<protein>
    <submittedName>
        <fullName evidence="3">Uncharacterized protein</fullName>
    </submittedName>
</protein>
<keyword evidence="2" id="KW-0012">Acyltransferase</keyword>
<evidence type="ECO:0000256" key="1">
    <source>
        <dbReference type="ARBA" id="ARBA00022679"/>
    </source>
</evidence>
<dbReference type="InterPro" id="IPR023213">
    <property type="entry name" value="CAT-like_dom_sf"/>
</dbReference>
<dbReference type="EMBL" id="JABTTQ020001404">
    <property type="protein sequence ID" value="KAK6131210.1"/>
    <property type="molecule type" value="Genomic_DNA"/>
</dbReference>
<dbReference type="InterPro" id="IPR051504">
    <property type="entry name" value="Plant_metabolite_acyltrans"/>
</dbReference>
<evidence type="ECO:0000313" key="4">
    <source>
        <dbReference type="Proteomes" id="UP001318860"/>
    </source>
</evidence>
<accession>A0ABR0V7P7</accession>
<evidence type="ECO:0000256" key="2">
    <source>
        <dbReference type="ARBA" id="ARBA00023315"/>
    </source>
</evidence>
<name>A0ABR0V7P7_REHGL</name>
<reference evidence="3 4" key="1">
    <citation type="journal article" date="2021" name="Comput. Struct. Biotechnol. J.">
        <title>De novo genome assembly of the potent medicinal plant Rehmannia glutinosa using nanopore technology.</title>
        <authorList>
            <person name="Ma L."/>
            <person name="Dong C."/>
            <person name="Song C."/>
            <person name="Wang X."/>
            <person name="Zheng X."/>
            <person name="Niu Y."/>
            <person name="Chen S."/>
            <person name="Feng W."/>
        </authorList>
    </citation>
    <scope>NUCLEOTIDE SEQUENCE [LARGE SCALE GENOMIC DNA]</scope>
    <source>
        <strain evidence="3">DH-2019</strain>
    </source>
</reference>
<dbReference type="PANTHER" id="PTHR31625">
    <property type="match status" value="1"/>
</dbReference>
<gene>
    <name evidence="3" type="ORF">DH2020_035047</name>
</gene>
<dbReference type="Proteomes" id="UP001318860">
    <property type="component" value="Unassembled WGS sequence"/>
</dbReference>
<organism evidence="3 4">
    <name type="scientific">Rehmannia glutinosa</name>
    <name type="common">Chinese foxglove</name>
    <dbReference type="NCBI Taxonomy" id="99300"/>
    <lineage>
        <taxon>Eukaryota</taxon>
        <taxon>Viridiplantae</taxon>
        <taxon>Streptophyta</taxon>
        <taxon>Embryophyta</taxon>
        <taxon>Tracheophyta</taxon>
        <taxon>Spermatophyta</taxon>
        <taxon>Magnoliopsida</taxon>
        <taxon>eudicotyledons</taxon>
        <taxon>Gunneridae</taxon>
        <taxon>Pentapetalae</taxon>
        <taxon>asterids</taxon>
        <taxon>lamiids</taxon>
        <taxon>Lamiales</taxon>
        <taxon>Orobanchaceae</taxon>
        <taxon>Rehmannieae</taxon>
        <taxon>Rehmannia</taxon>
    </lineage>
</organism>
<dbReference type="Pfam" id="PF02458">
    <property type="entry name" value="Transferase"/>
    <property type="match status" value="1"/>
</dbReference>
<keyword evidence="4" id="KW-1185">Reference proteome</keyword>
<evidence type="ECO:0000313" key="3">
    <source>
        <dbReference type="EMBL" id="KAK6131210.1"/>
    </source>
</evidence>
<sequence length="379" mass="42294">MATLLETCRISPPPGDAAELSLPLTFFDIQWLPLHPVRLVLFYDNPCSKEYFLETIVPKIKQSLSITLKHYLPLLGNLLYPLNTGDDGKAFSRYVSGDSISLKIAVSNKDFDELIGNHARDADQFYAFMPEMPPVKDESNYKTVPVIALQVTLFPGRGICIRFTSYHSLGDAGSHVGFIKAWASICKHGGDDHDELSLPIFDRSFIKDPLGIDTIYWKLVQEAPLKSSSFPLPTNRVRATFVLHQADIKKLKNLVLAKNPGLVHRVTSFVVTASYIWTCLVKPGEKVDDHVLEFFVFSIDIRAHINPPVPANYFGNCLGYGAAKIEHKQLVGDEGFVIAAEAIAEDINKRVKNKKNQVLKGAENWLLEILKFSGTRILG</sequence>
<comment type="caution">
    <text evidence="3">The sequence shown here is derived from an EMBL/GenBank/DDBJ whole genome shotgun (WGS) entry which is preliminary data.</text>
</comment>
<dbReference type="Gene3D" id="3.30.559.10">
    <property type="entry name" value="Chloramphenicol acetyltransferase-like domain"/>
    <property type="match status" value="2"/>
</dbReference>
<proteinExistence type="predicted"/>
<keyword evidence="1" id="KW-0808">Transferase</keyword>